<evidence type="ECO:0000256" key="1">
    <source>
        <dbReference type="SAM" id="MobiDB-lite"/>
    </source>
</evidence>
<dbReference type="AlphaFoldDB" id="A0A183SSQ8"/>
<dbReference type="WBParaSite" id="SSLN_0000750501-mRNA-1">
    <property type="protein sequence ID" value="SSLN_0000750501-mRNA-1"/>
    <property type="gene ID" value="SSLN_0000750501"/>
</dbReference>
<proteinExistence type="predicted"/>
<evidence type="ECO:0000313" key="2">
    <source>
        <dbReference type="EMBL" id="VDL93641.1"/>
    </source>
</evidence>
<feature type="compositionally biased region" description="Basic and acidic residues" evidence="1">
    <location>
        <begin position="106"/>
        <end position="128"/>
    </location>
</feature>
<dbReference type="GO" id="GO:0005737">
    <property type="term" value="C:cytoplasm"/>
    <property type="evidence" value="ECO:0007669"/>
    <property type="project" value="UniProtKB-SubCell"/>
</dbReference>
<dbReference type="InterPro" id="IPR026506">
    <property type="entry name" value="GDPGP"/>
</dbReference>
<dbReference type="EMBL" id="UYSU01034059">
    <property type="protein sequence ID" value="VDL93641.1"/>
    <property type="molecule type" value="Genomic_DNA"/>
</dbReference>
<dbReference type="PANTHER" id="PTHR20884:SF8">
    <property type="entry name" value="GDP-D-GLUCOSE PHOSPHORYLASE 1"/>
    <property type="match status" value="1"/>
</dbReference>
<dbReference type="GO" id="GO:0080048">
    <property type="term" value="F:GDP-D-glucose phosphorylase activity"/>
    <property type="evidence" value="ECO:0007669"/>
    <property type="project" value="UniProtKB-EC"/>
</dbReference>
<sequence>MLQQMKLSPKNFAFVIKSISSEDAEIPMGVVLANVSPFTFGHSLLVPDPPKLFNQPLVTKPALPAFMELRQHCVDNFVFEFASISEYKATLDKLGGLHPEPNGLEEDSKDRGSNLRSQTDHRRQDQKGGTKFTSTPDQHRQCSSPSNVPALSTHLPRGNRPGRTPSEAMQQQYNFNFCQPSFGSPMIIPGTNSTTPTIITTTSQYSSPVTSTAIVFTTTSDGGLVLNCPHCYRTFTSRISLFAMAERTRTRLSVNIWSTPSSESGFVGPRSRVTYRLKPSVKYNSEDFRSNVDEAMPRYFSHFVLSLFLQTEVPDLSKAGFMFFFRHLWRVIESCQQLKIAHNLFAARNGQGVLRVVLWPRRSVLKAKAVGPAPGTVTSRGYNVAVAELAGMMLVADEATCAALRQEGALAAVLMNERLPDAELAELYSLLANRS</sequence>
<name>A0A183SSQ8_SCHSO</name>
<keyword evidence="3" id="KW-1185">Reference proteome</keyword>
<evidence type="ECO:0000313" key="3">
    <source>
        <dbReference type="Proteomes" id="UP000275846"/>
    </source>
</evidence>
<feature type="compositionally biased region" description="Polar residues" evidence="1">
    <location>
        <begin position="131"/>
        <end position="150"/>
    </location>
</feature>
<reference evidence="2 3" key="2">
    <citation type="submission" date="2018-11" db="EMBL/GenBank/DDBJ databases">
        <authorList>
            <consortium name="Pathogen Informatics"/>
        </authorList>
    </citation>
    <scope>NUCLEOTIDE SEQUENCE [LARGE SCALE GENOMIC DNA]</scope>
    <source>
        <strain evidence="2 3">NST_G2</strain>
    </source>
</reference>
<evidence type="ECO:0000313" key="4">
    <source>
        <dbReference type="WBParaSite" id="SSLN_0000750501-mRNA-1"/>
    </source>
</evidence>
<dbReference type="GO" id="GO:0005085">
    <property type="term" value="F:guanyl-nucleotide exchange factor activity"/>
    <property type="evidence" value="ECO:0007669"/>
    <property type="project" value="UniProtKB-KW"/>
</dbReference>
<accession>A0A183SSQ8</accession>
<protein>
    <submittedName>
        <fullName evidence="4">GDP-D-glucose phosphorylase 1</fullName>
    </submittedName>
</protein>
<dbReference type="OrthoDB" id="417175at2759"/>
<reference evidence="4" key="1">
    <citation type="submission" date="2016-06" db="UniProtKB">
        <authorList>
            <consortium name="WormBaseParasite"/>
        </authorList>
    </citation>
    <scope>IDENTIFICATION</scope>
</reference>
<dbReference type="GO" id="GO:0016787">
    <property type="term" value="F:hydrolase activity"/>
    <property type="evidence" value="ECO:0007669"/>
    <property type="project" value="UniProtKB-KW"/>
</dbReference>
<dbReference type="GO" id="GO:0006006">
    <property type="term" value="P:glucose metabolic process"/>
    <property type="evidence" value="ECO:0007669"/>
    <property type="project" value="TreeGrafter"/>
</dbReference>
<gene>
    <name evidence="2" type="ORF">SSLN_LOCUS7256</name>
</gene>
<organism evidence="4">
    <name type="scientific">Schistocephalus solidus</name>
    <name type="common">Tapeworm</name>
    <dbReference type="NCBI Taxonomy" id="70667"/>
    <lineage>
        <taxon>Eukaryota</taxon>
        <taxon>Metazoa</taxon>
        <taxon>Spiralia</taxon>
        <taxon>Lophotrochozoa</taxon>
        <taxon>Platyhelminthes</taxon>
        <taxon>Cestoda</taxon>
        <taxon>Eucestoda</taxon>
        <taxon>Diphyllobothriidea</taxon>
        <taxon>Diphyllobothriidae</taxon>
        <taxon>Schistocephalus</taxon>
    </lineage>
</organism>
<feature type="region of interest" description="Disordered" evidence="1">
    <location>
        <begin position="98"/>
        <end position="166"/>
    </location>
</feature>
<dbReference type="STRING" id="70667.A0A183SSQ8"/>
<dbReference type="GO" id="GO:0000166">
    <property type="term" value="F:nucleotide binding"/>
    <property type="evidence" value="ECO:0007669"/>
    <property type="project" value="UniProtKB-KW"/>
</dbReference>
<dbReference type="PANTHER" id="PTHR20884">
    <property type="entry name" value="GDP-D-GLUCOSE PHOSPHORYLASE 1"/>
    <property type="match status" value="1"/>
</dbReference>
<dbReference type="Proteomes" id="UP000275846">
    <property type="component" value="Unassembled WGS sequence"/>
</dbReference>